<comment type="cofactor">
    <cofactor evidence="1">
        <name>Mg(2+)</name>
        <dbReference type="ChEBI" id="CHEBI:18420"/>
    </cofactor>
</comment>
<feature type="binding site" evidence="11">
    <location>
        <position position="433"/>
    </location>
    <ligand>
        <name>substrate</name>
    </ligand>
</feature>
<evidence type="ECO:0000256" key="2">
    <source>
        <dbReference type="ARBA" id="ARBA00004864"/>
    </source>
</evidence>
<comment type="pathway">
    <text evidence="2">Amino-acid biosynthesis; L-valine biosynthesis; L-valine from pyruvate: step 2/4.</text>
</comment>
<dbReference type="UniPathway" id="UPA00047">
    <property type="reaction ID" value="UER00056"/>
</dbReference>
<dbReference type="GO" id="GO:0004455">
    <property type="term" value="F:ketol-acid reductoisomerase activity"/>
    <property type="evidence" value="ECO:0007669"/>
    <property type="project" value="UniProtKB-UniRule"/>
</dbReference>
<dbReference type="UniPathway" id="UPA00049">
    <property type="reaction ID" value="UER00060"/>
</dbReference>
<feature type="binding site" evidence="11">
    <location>
        <position position="240"/>
    </location>
    <ligand>
        <name>Mg(2+)</name>
        <dbReference type="ChEBI" id="CHEBI:18420"/>
        <label>1</label>
    </ligand>
</feature>
<dbReference type="GO" id="GO:0009099">
    <property type="term" value="P:L-valine biosynthetic process"/>
    <property type="evidence" value="ECO:0007669"/>
    <property type="project" value="UniProtKB-UniRule"/>
</dbReference>
<evidence type="ECO:0000256" key="6">
    <source>
        <dbReference type="ARBA" id="ARBA00022723"/>
    </source>
</evidence>
<evidence type="ECO:0000256" key="5">
    <source>
        <dbReference type="ARBA" id="ARBA00022605"/>
    </source>
</evidence>
<proteinExistence type="inferred from homology"/>
<dbReference type="EMBL" id="OLKH01000059">
    <property type="protein sequence ID" value="SPE76463.1"/>
    <property type="molecule type" value="Genomic_DNA"/>
</dbReference>
<dbReference type="InterPro" id="IPR013023">
    <property type="entry name" value="KARI"/>
</dbReference>
<dbReference type="SUPFAM" id="SSF48179">
    <property type="entry name" value="6-phosphogluconate dehydrogenase C-terminal domain-like"/>
    <property type="match status" value="2"/>
</dbReference>
<dbReference type="NCBIfam" id="TIGR00465">
    <property type="entry name" value="ilvC"/>
    <property type="match status" value="1"/>
</dbReference>
<dbReference type="Pfam" id="PF07991">
    <property type="entry name" value="KARI_N"/>
    <property type="match status" value="1"/>
</dbReference>
<dbReference type="GO" id="GO:0005829">
    <property type="term" value="C:cytosol"/>
    <property type="evidence" value="ECO:0007669"/>
    <property type="project" value="TreeGrafter"/>
</dbReference>
<dbReference type="PROSITE" id="PS51851">
    <property type="entry name" value="KARI_C"/>
    <property type="match status" value="2"/>
</dbReference>
<feature type="binding site" evidence="11">
    <location>
        <position position="408"/>
    </location>
    <ligand>
        <name>Mg(2+)</name>
        <dbReference type="ChEBI" id="CHEBI:18420"/>
        <label>2</label>
    </ligand>
</feature>
<evidence type="ECO:0000313" key="14">
    <source>
        <dbReference type="EMBL" id="SPE76463.1"/>
    </source>
</evidence>
<keyword evidence="7 11" id="KW-0460">Magnesium</keyword>
<keyword evidence="5 11" id="KW-0028">Amino-acid biosynthesis</keyword>
<evidence type="ECO:0000256" key="10">
    <source>
        <dbReference type="NCBIfam" id="TIGR00465"/>
    </source>
</evidence>
<dbReference type="AlphaFoldDB" id="A0A2N9P7Z9"/>
<dbReference type="EC" id="1.1.1.86" evidence="10"/>
<dbReference type="GO" id="GO:0016853">
    <property type="term" value="F:isomerase activity"/>
    <property type="evidence" value="ECO:0007669"/>
    <property type="project" value="UniProtKB-KW"/>
</dbReference>
<dbReference type="PANTHER" id="PTHR21371">
    <property type="entry name" value="KETOL-ACID REDUCTOISOMERASE, MITOCHONDRIAL"/>
    <property type="match status" value="1"/>
</dbReference>
<dbReference type="Pfam" id="PF01450">
    <property type="entry name" value="KARI_C"/>
    <property type="match status" value="2"/>
</dbReference>
<evidence type="ECO:0000256" key="3">
    <source>
        <dbReference type="ARBA" id="ARBA00004885"/>
    </source>
</evidence>
<evidence type="ECO:0000256" key="9">
    <source>
        <dbReference type="ARBA" id="ARBA00023304"/>
    </source>
</evidence>
<feature type="binding site" evidence="11">
    <location>
        <position position="297"/>
    </location>
    <ligand>
        <name>substrate</name>
    </ligand>
</feature>
<evidence type="ECO:0000259" key="13">
    <source>
        <dbReference type="PROSITE" id="PS51851"/>
    </source>
</evidence>
<evidence type="ECO:0000256" key="1">
    <source>
        <dbReference type="ARBA" id="ARBA00001946"/>
    </source>
</evidence>
<feature type="binding site" evidence="11">
    <location>
        <position position="236"/>
    </location>
    <ligand>
        <name>Mg(2+)</name>
        <dbReference type="ChEBI" id="CHEBI:18420"/>
        <label>2</label>
    </ligand>
</feature>
<accession>A0A2N9P7Z9</accession>
<sequence>MKYLQPVLNYKPYNKKINIMENYFNTLPHRLKVQELAKCEFMDKNEFTNGVDKLLNKKIIIIGCGAQGLAQGQNLRDSGLNVAYALRKEAIENKRESFLKASSNGFKVGTLEELIPTADLVSNLTPDKQHTKVITKIVPLMKKGACLSYSHGFNIVEEGIKIREDITVIMIAPKSPGSELRNEYLRGFGVPTLIAVHTENNPNKDGLEIAKAYCVGIGGHHAGVLKSSFVAEVKSDLMGEQTILCGLLQTGSILCFDKMIEKGIEPGYASKLIQYGWEVITEALKIGGITNMMDRLSNAAKIEAFKLSEELKEIMTPLFDKHMDAILSGTFSKTMMEDWAEDDKKLLSWRAATAETAFEKTPTTTLEITEQEYFDNATLMVAFVKSGVELAYETMIAAGIKEESAYYESLHETPLIANTIARKKLFEMNRVISDTAEYGCYLFDHACKPLLANFMKKVNLNLIGQNYNNKTNKEVDNFELVTVNKAIRSHSIEICGAQLRSAMTEMKTIIKDTSNSKKTHQYELV</sequence>
<keyword evidence="6 11" id="KW-0479">Metal-binding</keyword>
<name>A0A2N9P7Z9_9FLAO</name>
<dbReference type="InterPro" id="IPR008927">
    <property type="entry name" value="6-PGluconate_DH-like_C_sf"/>
</dbReference>
<evidence type="ECO:0000256" key="4">
    <source>
        <dbReference type="ARBA" id="ARBA00010318"/>
    </source>
</evidence>
<dbReference type="PANTHER" id="PTHR21371:SF1">
    <property type="entry name" value="KETOL-ACID REDUCTOISOMERASE, MITOCHONDRIAL"/>
    <property type="match status" value="1"/>
</dbReference>
<evidence type="ECO:0000313" key="15">
    <source>
        <dbReference type="Proteomes" id="UP000238180"/>
    </source>
</evidence>
<evidence type="ECO:0000256" key="7">
    <source>
        <dbReference type="ARBA" id="ARBA00022842"/>
    </source>
</evidence>
<keyword evidence="9 11" id="KW-0100">Branched-chain amino acid biosynthesis</keyword>
<comment type="pathway">
    <text evidence="3">Amino-acid biosynthesis; L-isoleucine biosynthesis; L-isoleucine from 2-oxobutanoate: step 2/4.</text>
</comment>
<feature type="binding site" evidence="11">
    <location>
        <position position="236"/>
    </location>
    <ligand>
        <name>Mg(2+)</name>
        <dbReference type="ChEBI" id="CHEBI:18420"/>
        <label>1</label>
    </ligand>
</feature>
<comment type="similarity">
    <text evidence="4 11">Belongs to the ketol-acid reductoisomerase family.</text>
</comment>
<dbReference type="Gene3D" id="1.10.1040.10">
    <property type="entry name" value="N-(1-d-carboxylethyl)-l-norvaline Dehydrogenase, domain 2"/>
    <property type="match status" value="1"/>
</dbReference>
<comment type="caution">
    <text evidence="11">Lacks conserved residue(s) required for the propagation of feature annotation.</text>
</comment>
<feature type="domain" description="KARI N-terminal Rossmann" evidence="12">
    <location>
        <begin position="31"/>
        <end position="227"/>
    </location>
</feature>
<dbReference type="PROSITE" id="PS51850">
    <property type="entry name" value="KARI_N"/>
    <property type="match status" value="1"/>
</dbReference>
<dbReference type="InterPro" id="IPR000506">
    <property type="entry name" value="KARI_C"/>
</dbReference>
<dbReference type="Proteomes" id="UP000238180">
    <property type="component" value="Unassembled WGS sequence"/>
</dbReference>
<reference evidence="14 15" key="1">
    <citation type="submission" date="2018-02" db="EMBL/GenBank/DDBJ databases">
        <authorList>
            <person name="Cohen D.B."/>
            <person name="Kent A.D."/>
        </authorList>
    </citation>
    <scope>NUCLEOTIDE SEQUENCE [LARGE SCALE GENOMIC DNA]</scope>
    <source>
        <strain evidence="14">CIP109753</strain>
    </source>
</reference>
<evidence type="ECO:0000256" key="8">
    <source>
        <dbReference type="ARBA" id="ARBA00023002"/>
    </source>
</evidence>
<evidence type="ECO:0000256" key="11">
    <source>
        <dbReference type="PROSITE-ProRule" id="PRU01198"/>
    </source>
</evidence>
<dbReference type="InterPro" id="IPR013116">
    <property type="entry name" value="KARI_N"/>
</dbReference>
<dbReference type="InterPro" id="IPR036291">
    <property type="entry name" value="NAD(P)-bd_dom_sf"/>
</dbReference>
<dbReference type="GO" id="GO:0009097">
    <property type="term" value="P:isoleucine biosynthetic process"/>
    <property type="evidence" value="ECO:0007669"/>
    <property type="project" value="UniProtKB-UniRule"/>
</dbReference>
<dbReference type="GO" id="GO:0046872">
    <property type="term" value="F:metal ion binding"/>
    <property type="evidence" value="ECO:0007669"/>
    <property type="project" value="UniProtKB-UniRule"/>
</dbReference>
<keyword evidence="8 11" id="KW-0560">Oxidoreductase</keyword>
<dbReference type="SUPFAM" id="SSF51735">
    <property type="entry name" value="NAD(P)-binding Rossmann-fold domains"/>
    <property type="match status" value="1"/>
</dbReference>
<organism evidence="14 15">
    <name type="scientific">Flavobacterium columnare</name>
    <dbReference type="NCBI Taxonomy" id="996"/>
    <lineage>
        <taxon>Bacteria</taxon>
        <taxon>Pseudomonadati</taxon>
        <taxon>Bacteroidota</taxon>
        <taxon>Flavobacteriia</taxon>
        <taxon>Flavobacteriales</taxon>
        <taxon>Flavobacteriaceae</taxon>
        <taxon>Flavobacterium</taxon>
    </lineage>
</organism>
<protein>
    <recommendedName>
        <fullName evidence="10">Ketol-acid reductoisomerase</fullName>
        <ecNumber evidence="10">1.1.1.86</ecNumber>
    </recommendedName>
</protein>
<dbReference type="Gene3D" id="3.40.50.720">
    <property type="entry name" value="NAD(P)-binding Rossmann-like Domain"/>
    <property type="match status" value="1"/>
</dbReference>
<keyword evidence="14" id="KW-0413">Isomerase</keyword>
<evidence type="ECO:0000259" key="12">
    <source>
        <dbReference type="PROSITE" id="PS51850"/>
    </source>
</evidence>
<gene>
    <name evidence="14" type="primary">ilvC</name>
    <name evidence="14" type="ORF">FLACOL_00444</name>
</gene>
<dbReference type="InterPro" id="IPR013328">
    <property type="entry name" value="6PGD_dom2"/>
</dbReference>
<feature type="domain" description="KARI C-terminal knotted" evidence="13">
    <location>
        <begin position="228"/>
        <end position="372"/>
    </location>
</feature>
<feature type="binding site" evidence="11">
    <location>
        <position position="412"/>
    </location>
    <ligand>
        <name>Mg(2+)</name>
        <dbReference type="ChEBI" id="CHEBI:18420"/>
        <label>2</label>
    </ligand>
</feature>
<feature type="domain" description="KARI C-terminal knotted" evidence="13">
    <location>
        <begin position="373"/>
        <end position="506"/>
    </location>
</feature>
<dbReference type="NCBIfam" id="NF003557">
    <property type="entry name" value="PRK05225.1"/>
    <property type="match status" value="1"/>
</dbReference>